<evidence type="ECO:0000313" key="2">
    <source>
        <dbReference type="EMBL" id="EGK59695.1"/>
    </source>
</evidence>
<accession>F5RM04</accession>
<dbReference type="PANTHER" id="PTHR30438">
    <property type="entry name" value="36 KDA ANTIGEN-RELATED"/>
    <property type="match status" value="1"/>
</dbReference>
<dbReference type="Proteomes" id="UP000004067">
    <property type="component" value="Unassembled WGS sequence"/>
</dbReference>
<dbReference type="HOGENOM" id="CLU_114859_0_0_9"/>
<dbReference type="Gene3D" id="2.40.30.170">
    <property type="match status" value="1"/>
</dbReference>
<evidence type="ECO:0000256" key="1">
    <source>
        <dbReference type="SAM" id="Phobius"/>
    </source>
</evidence>
<keyword evidence="1" id="KW-1133">Transmembrane helix</keyword>
<keyword evidence="1" id="KW-0472">Membrane</keyword>
<protein>
    <submittedName>
        <fullName evidence="2">Uncharacterized protein</fullName>
    </submittedName>
</protein>
<dbReference type="OrthoDB" id="1634554at2"/>
<gene>
    <name evidence="2" type="ORF">HMPREF9081_1290</name>
</gene>
<comment type="caution">
    <text evidence="2">The sequence shown here is derived from an EMBL/GenBank/DDBJ whole genome shotgun (WGS) entry which is preliminary data.</text>
</comment>
<sequence length="207" mass="22874">MDPKKKAKRVGIVFIALFIIAGLVLMYTGNDAVVLAVRQKEGILTAEQVKMSFDSVSGRLVREAQRDALLVQKKELEVARERLVLRAPEDGKVLKLLAKEGEMVSPSRPVVLLESSRSYYDIYVSEEQVQNLKEGARITGKTVAGDRSVTGTVRLVTKAAGFADLKMTREKSQADLSSFQIRIYIDPTEGVIPGMTIGVNEREFTQS</sequence>
<reference evidence="2 3" key="1">
    <citation type="submission" date="2011-04" db="EMBL/GenBank/DDBJ databases">
        <authorList>
            <person name="Muzny D."/>
            <person name="Qin X."/>
            <person name="Deng J."/>
            <person name="Jiang H."/>
            <person name="Liu Y."/>
            <person name="Qu J."/>
            <person name="Song X.-Z."/>
            <person name="Zhang L."/>
            <person name="Thornton R."/>
            <person name="Coyle M."/>
            <person name="Francisco L."/>
            <person name="Jackson L."/>
            <person name="Javaid M."/>
            <person name="Korchina V."/>
            <person name="Kovar C."/>
            <person name="Mata R."/>
            <person name="Mathew T."/>
            <person name="Ngo R."/>
            <person name="Nguyen L."/>
            <person name="Nguyen N."/>
            <person name="Okwuonu G."/>
            <person name="Ongeri F."/>
            <person name="Pham C."/>
            <person name="Simmons D."/>
            <person name="Wilczek-Boney K."/>
            <person name="Hale W."/>
            <person name="Jakkamsetti A."/>
            <person name="Pham P."/>
            <person name="Ruth R."/>
            <person name="San Lucas F."/>
            <person name="Warren J."/>
            <person name="Zhang J."/>
            <person name="Zhao Z."/>
            <person name="Zhou C."/>
            <person name="Zhu D."/>
            <person name="Lee S."/>
            <person name="Bess C."/>
            <person name="Blankenburg K."/>
            <person name="Forbes L."/>
            <person name="Fu Q."/>
            <person name="Gubbala S."/>
            <person name="Hirani K."/>
            <person name="Jayaseelan J.C."/>
            <person name="Lara F."/>
            <person name="Munidasa M."/>
            <person name="Palculict T."/>
            <person name="Patil S."/>
            <person name="Pu L.-L."/>
            <person name="Saada N."/>
            <person name="Tang L."/>
            <person name="Weissenberger G."/>
            <person name="Zhu Y."/>
            <person name="Hemphill L."/>
            <person name="Shang Y."/>
            <person name="Youmans B."/>
            <person name="Ayvaz T."/>
            <person name="Ross M."/>
            <person name="Santibanez J."/>
            <person name="Aqrawi P."/>
            <person name="Gross S."/>
            <person name="Joshi V."/>
            <person name="Fowler G."/>
            <person name="Nazareth L."/>
            <person name="Reid J."/>
            <person name="Worley K."/>
            <person name="Petrosino J."/>
            <person name="Highlander S."/>
            <person name="Gibbs R."/>
        </authorList>
    </citation>
    <scope>NUCLEOTIDE SEQUENCE [LARGE SCALE GENOMIC DNA]</scope>
    <source>
        <strain evidence="2 3">DSM 2778</strain>
    </source>
</reference>
<name>F5RM04_9FIRM</name>
<dbReference type="STRING" id="888060.HMPREF9081_1290"/>
<dbReference type="InterPro" id="IPR011053">
    <property type="entry name" value="Single_hybrid_motif"/>
</dbReference>
<keyword evidence="1" id="KW-0812">Transmembrane</keyword>
<dbReference type="RefSeq" id="WP_006306233.1">
    <property type="nucleotide sequence ID" value="NZ_GL892076.1"/>
</dbReference>
<dbReference type="eggNOG" id="COG1566">
    <property type="taxonomic scope" value="Bacteria"/>
</dbReference>
<dbReference type="AlphaFoldDB" id="F5RM04"/>
<dbReference type="EMBL" id="AFHQ01000033">
    <property type="protein sequence ID" value="EGK59695.1"/>
    <property type="molecule type" value="Genomic_DNA"/>
</dbReference>
<feature type="transmembrane region" description="Helical" evidence="1">
    <location>
        <begin position="12"/>
        <end position="29"/>
    </location>
</feature>
<evidence type="ECO:0000313" key="3">
    <source>
        <dbReference type="Proteomes" id="UP000004067"/>
    </source>
</evidence>
<dbReference type="SUPFAM" id="SSF51230">
    <property type="entry name" value="Single hybrid motif"/>
    <property type="match status" value="1"/>
</dbReference>
<proteinExistence type="predicted"/>
<keyword evidence="3" id="KW-1185">Reference proteome</keyword>
<organism evidence="2 3">
    <name type="scientific">Centipeda periodontii DSM 2778</name>
    <dbReference type="NCBI Taxonomy" id="888060"/>
    <lineage>
        <taxon>Bacteria</taxon>
        <taxon>Bacillati</taxon>
        <taxon>Bacillota</taxon>
        <taxon>Negativicutes</taxon>
        <taxon>Selenomonadales</taxon>
        <taxon>Selenomonadaceae</taxon>
        <taxon>Centipeda</taxon>
    </lineage>
</organism>
<dbReference type="PANTHER" id="PTHR30438:SF1">
    <property type="entry name" value="36 KDA ANTIGEN"/>
    <property type="match status" value="1"/>
</dbReference>